<sequence>MRERYDRSRSKYANEFGQIDHQKVAKEIQQNISYLNTSWMLGIPETELKKMTQDEFILANSKAQKIAEQQREIVASGVYEALIKFANDLFGKKKGK</sequence>
<evidence type="ECO:0000313" key="1">
    <source>
        <dbReference type="EMBL" id="GHP12969.1"/>
    </source>
</evidence>
<accession>A0ABQ3VZX2</accession>
<protein>
    <submittedName>
        <fullName evidence="1">Uncharacterized protein</fullName>
    </submittedName>
</protein>
<organism evidence="1 2">
    <name type="scientific">Lentilactobacillus fungorum</name>
    <dbReference type="NCBI Taxonomy" id="2201250"/>
    <lineage>
        <taxon>Bacteria</taxon>
        <taxon>Bacillati</taxon>
        <taxon>Bacillota</taxon>
        <taxon>Bacilli</taxon>
        <taxon>Lactobacillales</taxon>
        <taxon>Lactobacillaceae</taxon>
        <taxon>Lentilactobacillus</taxon>
    </lineage>
</organism>
<dbReference type="Proteomes" id="UP000604765">
    <property type="component" value="Unassembled WGS sequence"/>
</dbReference>
<name>A0ABQ3VZX2_9LACO</name>
<keyword evidence="2" id="KW-1185">Reference proteome</keyword>
<evidence type="ECO:0000313" key="2">
    <source>
        <dbReference type="Proteomes" id="UP000604765"/>
    </source>
</evidence>
<dbReference type="EMBL" id="BNJR01000004">
    <property type="protein sequence ID" value="GHP12969.1"/>
    <property type="molecule type" value="Genomic_DNA"/>
</dbReference>
<gene>
    <name evidence="1" type="ORF">YK48G_03940</name>
</gene>
<reference evidence="1 2" key="1">
    <citation type="journal article" date="2021" name="Int. J. Syst. Evol. Microbiol.">
        <title>Lentilactobacillus fungorum sp. nov., isolated from spent mushroom substrates.</title>
        <authorList>
            <person name="Tohno M."/>
            <person name="Tanizawa Y."/>
            <person name="Kojima Y."/>
            <person name="Sakamoto M."/>
            <person name="Ohkuma M."/>
            <person name="Kobayashi H."/>
        </authorList>
    </citation>
    <scope>NUCLEOTIDE SEQUENCE [LARGE SCALE GENOMIC DNA]</scope>
    <source>
        <strain evidence="1 2">YK48G</strain>
    </source>
</reference>
<proteinExistence type="predicted"/>
<comment type="caution">
    <text evidence="1">The sequence shown here is derived from an EMBL/GenBank/DDBJ whole genome shotgun (WGS) entry which is preliminary data.</text>
</comment>